<dbReference type="SUPFAM" id="SSF47095">
    <property type="entry name" value="HMG-box"/>
    <property type="match status" value="1"/>
</dbReference>
<comment type="caution">
    <text evidence="2">The sequence shown here is derived from an EMBL/GenBank/DDBJ whole genome shotgun (WGS) entry which is preliminary data.</text>
</comment>
<dbReference type="EMBL" id="BLAL01000252">
    <property type="protein sequence ID" value="GES96722.1"/>
    <property type="molecule type" value="Genomic_DNA"/>
</dbReference>
<dbReference type="OrthoDB" id="2387328at2759"/>
<feature type="region of interest" description="Disordered" evidence="1">
    <location>
        <begin position="174"/>
        <end position="193"/>
    </location>
</feature>
<dbReference type="Gene3D" id="1.10.30.10">
    <property type="entry name" value="High mobility group box domain"/>
    <property type="match status" value="1"/>
</dbReference>
<evidence type="ECO:0000256" key="1">
    <source>
        <dbReference type="SAM" id="MobiDB-lite"/>
    </source>
</evidence>
<dbReference type="Proteomes" id="UP000615446">
    <property type="component" value="Unassembled WGS sequence"/>
</dbReference>
<sequence>MDNSSEQIPSMSQEIDNLSKLADERIKNMDNFNQTLINVAKNEIKLSHDDNNNFVNERVNQDSSAMTFPREEEIVKRSRNHSQHINEVTKFDDNQSTVSILENQKFSEDMVYEQIEPIITSPQITNNNENVENDFTYNNSVFYKPNTLNNNNSENVEVRNDNDLILSYIEMETQQGDKESTNNELNNDNNNNDKHKEIMELKIKIKQEYGRITLALKDQLTLYNKFREVIPEYIRKPVENKVGFINFTFNQPEDQTDGVEITNDPTMGDKFISQESESEFLSSTESSSSEQNKERGKKSTKSMNGYNYFVKKQFKKSKNESRKARDIISSSAKKWLDLPASIKKHYQSRAKLRRENVTMKQNRLQGRKRQPRQPRIDTPGENESEILAVVIPIHS</sequence>
<proteinExistence type="predicted"/>
<protein>
    <submittedName>
        <fullName evidence="2">Uncharacterized protein</fullName>
    </submittedName>
</protein>
<feature type="region of interest" description="Disordered" evidence="1">
    <location>
        <begin position="356"/>
        <end position="384"/>
    </location>
</feature>
<evidence type="ECO:0000313" key="3">
    <source>
        <dbReference type="EMBL" id="GES96722.1"/>
    </source>
</evidence>
<organism evidence="2 4">
    <name type="scientific">Rhizophagus clarus</name>
    <dbReference type="NCBI Taxonomy" id="94130"/>
    <lineage>
        <taxon>Eukaryota</taxon>
        <taxon>Fungi</taxon>
        <taxon>Fungi incertae sedis</taxon>
        <taxon>Mucoromycota</taxon>
        <taxon>Glomeromycotina</taxon>
        <taxon>Glomeromycetes</taxon>
        <taxon>Glomerales</taxon>
        <taxon>Glomeraceae</taxon>
        <taxon>Rhizophagus</taxon>
    </lineage>
</organism>
<reference evidence="2 4" key="1">
    <citation type="submission" date="2017-11" db="EMBL/GenBank/DDBJ databases">
        <title>The genome of Rhizophagus clarus HR1 reveals common genetic basis of auxotrophy among arbuscular mycorrhizal fungi.</title>
        <authorList>
            <person name="Kobayashi Y."/>
        </authorList>
    </citation>
    <scope>NUCLEOTIDE SEQUENCE [LARGE SCALE GENOMIC DNA]</scope>
    <source>
        <strain evidence="2 4">HR1</strain>
    </source>
</reference>
<name>A0A2Z6Q7Y8_9GLOM</name>
<evidence type="ECO:0000313" key="4">
    <source>
        <dbReference type="Proteomes" id="UP000247702"/>
    </source>
</evidence>
<keyword evidence="4" id="KW-1185">Reference proteome</keyword>
<dbReference type="Proteomes" id="UP000247702">
    <property type="component" value="Unassembled WGS sequence"/>
</dbReference>
<dbReference type="AlphaFoldDB" id="A0A2Z6Q7Y8"/>
<feature type="compositionally biased region" description="Low complexity" evidence="1">
    <location>
        <begin position="273"/>
        <end position="290"/>
    </location>
</feature>
<feature type="region of interest" description="Disordered" evidence="1">
    <location>
        <begin position="254"/>
        <end position="302"/>
    </location>
</feature>
<dbReference type="InterPro" id="IPR036910">
    <property type="entry name" value="HMG_box_dom_sf"/>
</dbReference>
<evidence type="ECO:0000313" key="2">
    <source>
        <dbReference type="EMBL" id="GBB84512.1"/>
    </source>
</evidence>
<reference evidence="3" key="2">
    <citation type="submission" date="2019-10" db="EMBL/GenBank/DDBJ databases">
        <title>Conservation and host-specific expression of non-tandemly repeated heterogenous ribosome RNA gene in arbuscular mycorrhizal fungi.</title>
        <authorList>
            <person name="Maeda T."/>
            <person name="Kobayashi Y."/>
            <person name="Nakagawa T."/>
            <person name="Ezawa T."/>
            <person name="Yamaguchi K."/>
            <person name="Bino T."/>
            <person name="Nishimoto Y."/>
            <person name="Shigenobu S."/>
            <person name="Kawaguchi M."/>
        </authorList>
    </citation>
    <scope>NUCLEOTIDE SEQUENCE</scope>
    <source>
        <strain evidence="3">HR1</strain>
    </source>
</reference>
<gene>
    <name evidence="3" type="ORF">RCL2_002334100</name>
    <name evidence="2" type="ORF">RclHR1_11080007</name>
</gene>
<dbReference type="CDD" id="cd00084">
    <property type="entry name" value="HMG-box_SF"/>
    <property type="match status" value="1"/>
</dbReference>
<dbReference type="EMBL" id="BEXD01000123">
    <property type="protein sequence ID" value="GBB84512.1"/>
    <property type="molecule type" value="Genomic_DNA"/>
</dbReference>
<accession>A0A2Z6Q7Y8</accession>